<dbReference type="Gramene" id="KZM86586">
    <property type="protein sequence ID" value="KZM86586"/>
    <property type="gene ID" value="DCAR_023720"/>
</dbReference>
<proteinExistence type="predicted"/>
<reference evidence="1" key="1">
    <citation type="journal article" date="2016" name="Nat. Genet.">
        <title>A high-quality carrot genome assembly provides new insights into carotenoid accumulation and asterid genome evolution.</title>
        <authorList>
            <person name="Iorizzo M."/>
            <person name="Ellison S."/>
            <person name="Senalik D."/>
            <person name="Zeng P."/>
            <person name="Satapoomin P."/>
            <person name="Huang J."/>
            <person name="Bowman M."/>
            <person name="Iovene M."/>
            <person name="Sanseverino W."/>
            <person name="Cavagnaro P."/>
            <person name="Yildiz M."/>
            <person name="Macko-Podgorni A."/>
            <person name="Moranska E."/>
            <person name="Grzebelus E."/>
            <person name="Grzebelus D."/>
            <person name="Ashrafi H."/>
            <person name="Zheng Z."/>
            <person name="Cheng S."/>
            <person name="Spooner D."/>
            <person name="Van Deynze A."/>
            <person name="Simon P."/>
        </authorList>
    </citation>
    <scope>NUCLEOTIDE SEQUENCE [LARGE SCALE GENOMIC DNA]</scope>
    <source>
        <tissue evidence="1">Leaf</tissue>
    </source>
</reference>
<dbReference type="InterPro" id="IPR010683">
    <property type="entry name" value="DUF1262"/>
</dbReference>
<dbReference type="PANTHER" id="PTHR31050:SF3">
    <property type="entry name" value="OS08G0412800 PROTEIN"/>
    <property type="match status" value="1"/>
</dbReference>
<dbReference type="STRING" id="79200.A0A164SSS3"/>
<reference evidence="2" key="2">
    <citation type="submission" date="2022-03" db="EMBL/GenBank/DDBJ databases">
        <title>Draft title - Genomic analysis of global carrot germplasm unveils the trajectory of domestication and the origin of high carotenoid orange carrot.</title>
        <authorList>
            <person name="Iorizzo M."/>
            <person name="Ellison S."/>
            <person name="Senalik D."/>
            <person name="Macko-Podgorni A."/>
            <person name="Grzebelus D."/>
            <person name="Bostan H."/>
            <person name="Rolling W."/>
            <person name="Curaba J."/>
            <person name="Simon P."/>
        </authorList>
    </citation>
    <scope>NUCLEOTIDE SEQUENCE</scope>
    <source>
        <tissue evidence="2">Leaf</tissue>
    </source>
</reference>
<evidence type="ECO:0000313" key="2">
    <source>
        <dbReference type="EMBL" id="WOH07774.1"/>
    </source>
</evidence>
<organism evidence="1">
    <name type="scientific">Daucus carota subsp. sativus</name>
    <name type="common">Carrot</name>
    <dbReference type="NCBI Taxonomy" id="79200"/>
    <lineage>
        <taxon>Eukaryota</taxon>
        <taxon>Viridiplantae</taxon>
        <taxon>Streptophyta</taxon>
        <taxon>Embryophyta</taxon>
        <taxon>Tracheophyta</taxon>
        <taxon>Spermatophyta</taxon>
        <taxon>Magnoliopsida</taxon>
        <taxon>eudicotyledons</taxon>
        <taxon>Gunneridae</taxon>
        <taxon>Pentapetalae</taxon>
        <taxon>asterids</taxon>
        <taxon>campanulids</taxon>
        <taxon>Apiales</taxon>
        <taxon>Apiaceae</taxon>
        <taxon>Apioideae</taxon>
        <taxon>Scandiceae</taxon>
        <taxon>Daucinae</taxon>
        <taxon>Daucus</taxon>
        <taxon>Daucus sect. Daucus</taxon>
    </lineage>
</organism>
<gene>
    <name evidence="1" type="ORF">DCAR_023720</name>
    <name evidence="2" type="ORF">DCAR_0727208</name>
</gene>
<accession>A0A164SSS3</accession>
<protein>
    <submittedName>
        <fullName evidence="1">Uncharacterized protein</fullName>
    </submittedName>
</protein>
<evidence type="ECO:0000313" key="3">
    <source>
        <dbReference type="Proteomes" id="UP000077755"/>
    </source>
</evidence>
<dbReference type="KEGG" id="dcr:108194515"/>
<dbReference type="PANTHER" id="PTHR31050">
    <property type="entry name" value="OS08G0413200 PROTEIN"/>
    <property type="match status" value="1"/>
</dbReference>
<dbReference type="EMBL" id="CP093349">
    <property type="protein sequence ID" value="WOH07774.1"/>
    <property type="molecule type" value="Genomic_DNA"/>
</dbReference>
<keyword evidence="3" id="KW-1185">Reference proteome</keyword>
<evidence type="ECO:0000313" key="1">
    <source>
        <dbReference type="EMBL" id="KZM86586.1"/>
    </source>
</evidence>
<dbReference type="OrthoDB" id="647907at2759"/>
<dbReference type="OMA" id="ILECENH"/>
<dbReference type="AlphaFoldDB" id="A0A164SSS3"/>
<dbReference type="Pfam" id="PF06880">
    <property type="entry name" value="DUF1262"/>
    <property type="match status" value="1"/>
</dbReference>
<dbReference type="EMBL" id="LNRQ01000007">
    <property type="protein sequence ID" value="KZM86586.1"/>
    <property type="molecule type" value="Genomic_DNA"/>
</dbReference>
<sequence length="399" mass="45643">MYVTRLLSHCKKNPDSLSIPPEGPNSGYLVIQDEEAETSCWFGSSKNSYLKSLPFPYNNMLTDYSYTHDSVVKLHDVVLIPVISQPLSCSRYYAILAGGCSGRRKGEGFTCLKDEQVMCLHCKTRKPGSIIGDLTTKPVDPRDIYQQFKIVLTETQEGAKSYFYAKSVAHDGRPPAFLSTECWKIRTVRSRKYKLAEALGLNSALRECNMDINIQISDKSSEAVRVGKWYCPFMFIKDRTLVFQIKKSMYYEMTLEQRWEQIYECKNNHINSNAIRINAPVQTEVVLVEGGVAVWDEKNVVDKAIWFKGIQTKGREVSVGLSLEIVERMQWEQERVGYVGGGKRLVTFTRVEKFGGGAGGWRKFGCYVLVERFVLKRMDGSLVMTYDFKHTHQVRCIWE</sequence>
<name>A0A164SSS3_DAUCS</name>
<dbReference type="Proteomes" id="UP000077755">
    <property type="component" value="Chromosome 7"/>
</dbReference>